<reference evidence="2" key="1">
    <citation type="submission" date="2017-01" db="EMBL/GenBank/DDBJ databases">
        <authorList>
            <person name="Brunel B."/>
        </authorList>
    </citation>
    <scope>NUCLEOTIDE SEQUENCE [LARGE SCALE GENOMIC DNA]</scope>
</reference>
<evidence type="ECO:0000313" key="2">
    <source>
        <dbReference type="Proteomes" id="UP000188388"/>
    </source>
</evidence>
<sequence length="71" mass="7887">MDARLPRPVPDQKLRRAEALDALDSVLPFDRRDFLAKILTATMSPLRHLAKEGIGENSLRALASDLGYLEA</sequence>
<keyword evidence="2" id="KW-1185">Reference proteome</keyword>
<organism evidence="1 2">
    <name type="scientific">Mesorhizobium prunaredense</name>
    <dbReference type="NCBI Taxonomy" id="1631249"/>
    <lineage>
        <taxon>Bacteria</taxon>
        <taxon>Pseudomonadati</taxon>
        <taxon>Pseudomonadota</taxon>
        <taxon>Alphaproteobacteria</taxon>
        <taxon>Hyphomicrobiales</taxon>
        <taxon>Phyllobacteriaceae</taxon>
        <taxon>Mesorhizobium</taxon>
    </lineage>
</organism>
<dbReference type="EMBL" id="FTPD01000017">
    <property type="protein sequence ID" value="SIT55797.1"/>
    <property type="molecule type" value="Genomic_DNA"/>
</dbReference>
<gene>
    <name evidence="1" type="ORF">BQ8794_240004</name>
</gene>
<proteinExistence type="predicted"/>
<name>A0A1R3VBQ3_9HYPH</name>
<dbReference type="STRING" id="1631249.BQ8794_240004"/>
<accession>A0A1R3VBQ3</accession>
<protein>
    <submittedName>
        <fullName evidence="1">Uncharacterized protein</fullName>
    </submittedName>
</protein>
<evidence type="ECO:0000313" key="1">
    <source>
        <dbReference type="EMBL" id="SIT55797.1"/>
    </source>
</evidence>
<dbReference type="AlphaFoldDB" id="A0A1R3VBQ3"/>
<dbReference type="Proteomes" id="UP000188388">
    <property type="component" value="Unassembled WGS sequence"/>
</dbReference>